<evidence type="ECO:0000313" key="3">
    <source>
        <dbReference type="Proteomes" id="UP000471126"/>
    </source>
</evidence>
<dbReference type="GO" id="GO:0005886">
    <property type="term" value="C:plasma membrane"/>
    <property type="evidence" value="ECO:0007669"/>
    <property type="project" value="TreeGrafter"/>
</dbReference>
<dbReference type="Pfam" id="PF02667">
    <property type="entry name" value="SCFA_trans"/>
    <property type="match status" value="1"/>
</dbReference>
<proteinExistence type="predicted"/>
<feature type="transmembrane region" description="Helical" evidence="1">
    <location>
        <begin position="41"/>
        <end position="65"/>
    </location>
</feature>
<keyword evidence="1" id="KW-0472">Membrane</keyword>
<dbReference type="AlphaFoldDB" id="A0A6P0GKY0"/>
<evidence type="ECO:0000256" key="1">
    <source>
        <dbReference type="SAM" id="Phobius"/>
    </source>
</evidence>
<feature type="transmembrane region" description="Helical" evidence="1">
    <location>
        <begin position="334"/>
        <end position="355"/>
    </location>
</feature>
<feature type="transmembrane region" description="Helical" evidence="1">
    <location>
        <begin position="416"/>
        <end position="441"/>
    </location>
</feature>
<feature type="transmembrane region" description="Helical" evidence="1">
    <location>
        <begin position="12"/>
        <end position="34"/>
    </location>
</feature>
<dbReference type="PANTHER" id="PTHR41983:SF2">
    <property type="entry name" value="SHORT-CHAIN FATTY ACID TRANSPORTER-RELATED"/>
    <property type="match status" value="1"/>
</dbReference>
<evidence type="ECO:0000313" key="2">
    <source>
        <dbReference type="EMBL" id="NEM07987.1"/>
    </source>
</evidence>
<dbReference type="PANTHER" id="PTHR41983">
    <property type="entry name" value="SHORT-CHAIN FATTY ACID TRANSPORTER-RELATED"/>
    <property type="match status" value="1"/>
</dbReference>
<reference evidence="2 3" key="1">
    <citation type="submission" date="2019-12" db="EMBL/GenBank/DDBJ databases">
        <title>WGS of CPCC 203550 I12A-02606.</title>
        <authorList>
            <person name="Jiang Z."/>
        </authorList>
    </citation>
    <scope>NUCLEOTIDE SEQUENCE [LARGE SCALE GENOMIC DNA]</scope>
    <source>
        <strain evidence="2 3">I12A-02606</strain>
    </source>
</reference>
<keyword evidence="1" id="KW-0812">Transmembrane</keyword>
<feature type="transmembrane region" description="Helical" evidence="1">
    <location>
        <begin position="92"/>
        <end position="119"/>
    </location>
</feature>
<feature type="transmembrane region" description="Helical" evidence="1">
    <location>
        <begin position="306"/>
        <end position="328"/>
    </location>
</feature>
<sequence>MRPVNSVVERYIPSALVFAIVLTFVVALLALLLTDAGPREVVVAWGDGLAGLLAFITQMALILLLGHTLANTRPVRRLLIRLGGVPRSPRTAYVYVFVVAALASLITWGLGLVVGALLAKEVAEQGRQRGMRLHFPLLVAAGYSGYVIWHMGYSGSGPLTAATEGSFLAEQLGRTIPVTETTFTWWNLTAAAVTIVVVGLAIGWAAPRRGEDVVPLPAGAEYGDAPDAQDTVVTPADRVDASRVPTLLTGLLLVAYLVLHYVDGGTPTLDIVNWTFLALILLLVRNPFELVALVKNAASNVGEILLQFPLYAGILGIMTATGLISVLSDAFVGVASPATFGLLTFLAAGLVNFFVPSGGGQFAVQGPIVLDAAERLGVDPSVAIMAVAYGDQWTNMIQPFWALPVLAIAGLKMRDILGYTTVTLVASGLVFGGTMLLLGLAG</sequence>
<feature type="transmembrane region" description="Helical" evidence="1">
    <location>
        <begin position="244"/>
        <end position="262"/>
    </location>
</feature>
<gene>
    <name evidence="2" type="ORF">GCU54_18570</name>
</gene>
<name>A0A6P0GKY0_9ACTN</name>
<dbReference type="Proteomes" id="UP000471126">
    <property type="component" value="Unassembled WGS sequence"/>
</dbReference>
<keyword evidence="1" id="KW-1133">Transmembrane helix</keyword>
<dbReference type="EMBL" id="JAAGWE010000032">
    <property type="protein sequence ID" value="NEM07987.1"/>
    <property type="molecule type" value="Genomic_DNA"/>
</dbReference>
<accession>A0A6P0GKY0</accession>
<protein>
    <submittedName>
        <fullName evidence="2">Short-chain fatty acid transporter</fullName>
    </submittedName>
</protein>
<feature type="transmembrane region" description="Helical" evidence="1">
    <location>
        <begin position="185"/>
        <end position="206"/>
    </location>
</feature>
<organism evidence="2 3">
    <name type="scientific">Geodermatophilus normandii</name>
    <dbReference type="NCBI Taxonomy" id="1137989"/>
    <lineage>
        <taxon>Bacteria</taxon>
        <taxon>Bacillati</taxon>
        <taxon>Actinomycetota</taxon>
        <taxon>Actinomycetes</taxon>
        <taxon>Geodermatophilales</taxon>
        <taxon>Geodermatophilaceae</taxon>
        <taxon>Geodermatophilus</taxon>
    </lineage>
</organism>
<feature type="transmembrane region" description="Helical" evidence="1">
    <location>
        <begin position="274"/>
        <end position="294"/>
    </location>
</feature>
<dbReference type="InterPro" id="IPR006160">
    <property type="entry name" value="SCFA_transpt_AtoE"/>
</dbReference>
<comment type="caution">
    <text evidence="2">The sequence shown here is derived from an EMBL/GenBank/DDBJ whole genome shotgun (WGS) entry which is preliminary data.</text>
</comment>